<evidence type="ECO:0000256" key="3">
    <source>
        <dbReference type="ARBA" id="ARBA00022475"/>
    </source>
</evidence>
<evidence type="ECO:0000256" key="1">
    <source>
        <dbReference type="ARBA" id="ARBA00004651"/>
    </source>
</evidence>
<dbReference type="EMBL" id="PZZL01000029">
    <property type="protein sequence ID" value="PTM46629.1"/>
    <property type="molecule type" value="Genomic_DNA"/>
</dbReference>
<keyword evidence="6 7" id="KW-0472">Membrane</keyword>
<comment type="caution">
    <text evidence="9">The sequence shown here is derived from an EMBL/GenBank/DDBJ whole genome shotgun (WGS) entry which is preliminary data.</text>
</comment>
<feature type="transmembrane region" description="Helical" evidence="7">
    <location>
        <begin position="159"/>
        <end position="179"/>
    </location>
</feature>
<evidence type="ECO:0000256" key="4">
    <source>
        <dbReference type="ARBA" id="ARBA00022692"/>
    </source>
</evidence>
<dbReference type="PANTHER" id="PTHR43386">
    <property type="entry name" value="OLIGOPEPTIDE TRANSPORT SYSTEM PERMEASE PROTEIN APPC"/>
    <property type="match status" value="1"/>
</dbReference>
<dbReference type="InterPro" id="IPR035906">
    <property type="entry name" value="MetI-like_sf"/>
</dbReference>
<dbReference type="Gene3D" id="1.10.3720.10">
    <property type="entry name" value="MetI-like"/>
    <property type="match status" value="1"/>
</dbReference>
<accession>A0A2T4YS63</accession>
<dbReference type="CDD" id="cd06261">
    <property type="entry name" value="TM_PBP2"/>
    <property type="match status" value="1"/>
</dbReference>
<feature type="transmembrane region" description="Helical" evidence="7">
    <location>
        <begin position="191"/>
        <end position="210"/>
    </location>
</feature>
<keyword evidence="5 7" id="KW-1133">Transmembrane helix</keyword>
<dbReference type="Proteomes" id="UP000241808">
    <property type="component" value="Unassembled WGS sequence"/>
</dbReference>
<feature type="transmembrane region" description="Helical" evidence="7">
    <location>
        <begin position="69"/>
        <end position="93"/>
    </location>
</feature>
<evidence type="ECO:0000256" key="7">
    <source>
        <dbReference type="RuleBase" id="RU363032"/>
    </source>
</evidence>
<dbReference type="GO" id="GO:0055085">
    <property type="term" value="P:transmembrane transport"/>
    <property type="evidence" value="ECO:0007669"/>
    <property type="project" value="InterPro"/>
</dbReference>
<dbReference type="InterPro" id="IPR000515">
    <property type="entry name" value="MetI-like"/>
</dbReference>
<keyword evidence="2 7" id="KW-0813">Transport</keyword>
<feature type="domain" description="ABC transmembrane type-1" evidence="8">
    <location>
        <begin position="65"/>
        <end position="257"/>
    </location>
</feature>
<evidence type="ECO:0000256" key="5">
    <source>
        <dbReference type="ARBA" id="ARBA00022989"/>
    </source>
</evidence>
<evidence type="ECO:0000313" key="9">
    <source>
        <dbReference type="EMBL" id="PTM46629.1"/>
    </source>
</evidence>
<name>A0A2T4YS63_9HYPH</name>
<feature type="transmembrane region" description="Helical" evidence="7">
    <location>
        <begin position="114"/>
        <end position="139"/>
    </location>
</feature>
<keyword evidence="4 7" id="KW-0812">Transmembrane</keyword>
<dbReference type="RefSeq" id="WP_108179682.1">
    <property type="nucleotide sequence ID" value="NZ_PZZL01000029.1"/>
</dbReference>
<evidence type="ECO:0000256" key="2">
    <source>
        <dbReference type="ARBA" id="ARBA00022448"/>
    </source>
</evidence>
<dbReference type="PROSITE" id="PS50928">
    <property type="entry name" value="ABC_TM1"/>
    <property type="match status" value="1"/>
</dbReference>
<protein>
    <submittedName>
        <fullName evidence="9">Peptide/nickel transport system permease protein</fullName>
    </submittedName>
</protein>
<dbReference type="Pfam" id="PF00528">
    <property type="entry name" value="BPD_transp_1"/>
    <property type="match status" value="1"/>
</dbReference>
<dbReference type="InterPro" id="IPR050366">
    <property type="entry name" value="BP-dependent_transpt_permease"/>
</dbReference>
<comment type="similarity">
    <text evidence="7">Belongs to the binding-protein-dependent transport system permease family.</text>
</comment>
<dbReference type="AlphaFoldDB" id="A0A2T4YS63"/>
<evidence type="ECO:0000259" key="8">
    <source>
        <dbReference type="PROSITE" id="PS50928"/>
    </source>
</evidence>
<organism evidence="9 10">
    <name type="scientific">Phreatobacter oligotrophus</name>
    <dbReference type="NCBI Taxonomy" id="1122261"/>
    <lineage>
        <taxon>Bacteria</taxon>
        <taxon>Pseudomonadati</taxon>
        <taxon>Pseudomonadota</taxon>
        <taxon>Alphaproteobacteria</taxon>
        <taxon>Hyphomicrobiales</taxon>
        <taxon>Phreatobacteraceae</taxon>
        <taxon>Phreatobacter</taxon>
    </lineage>
</organism>
<keyword evidence="3" id="KW-1003">Cell membrane</keyword>
<feature type="transmembrane region" description="Helical" evidence="7">
    <location>
        <begin position="233"/>
        <end position="252"/>
    </location>
</feature>
<dbReference type="PANTHER" id="PTHR43386:SF23">
    <property type="entry name" value="ABC TRANSPORTER"/>
    <property type="match status" value="1"/>
</dbReference>
<reference evidence="9 10" key="1">
    <citation type="submission" date="2018-04" db="EMBL/GenBank/DDBJ databases">
        <title>Genomic Encyclopedia of Archaeal and Bacterial Type Strains, Phase II (KMG-II): from individual species to whole genera.</title>
        <authorList>
            <person name="Goeker M."/>
        </authorList>
    </citation>
    <scope>NUCLEOTIDE SEQUENCE [LARGE SCALE GENOMIC DNA]</scope>
    <source>
        <strain evidence="9 10">DSM 25521</strain>
    </source>
</reference>
<comment type="subcellular location">
    <subcellularLocation>
        <location evidence="1 7">Cell membrane</location>
        <topology evidence="1 7">Multi-pass membrane protein</topology>
    </subcellularLocation>
</comment>
<evidence type="ECO:0000313" key="10">
    <source>
        <dbReference type="Proteomes" id="UP000241808"/>
    </source>
</evidence>
<proteinExistence type="inferred from homology"/>
<gene>
    <name evidence="9" type="ORF">C8P69_12910</name>
</gene>
<evidence type="ECO:0000256" key="6">
    <source>
        <dbReference type="ARBA" id="ARBA00023136"/>
    </source>
</evidence>
<dbReference type="SUPFAM" id="SSF161098">
    <property type="entry name" value="MetI-like"/>
    <property type="match status" value="1"/>
</dbReference>
<dbReference type="OrthoDB" id="9805884at2"/>
<keyword evidence="10" id="KW-1185">Reference proteome</keyword>
<sequence length="264" mass="27478">MALTVSCSRSLEIAAVVALAVIVLVPQGSWVNQPLEAPFVSPRWTHPFGSDDLGRDMLAMVLQGLRTSLLVGLGTVSLALALGVAVGTIAGLASEIVDDLLMRLADIVQSLPTLLLAILVAAMFGGSVTLLILVLGLTRWPLVARLVRVETRALRSREFVLAAVALGASTTMIVSRHILPHVATIARAATAILFGGALVSEAALAFVGLGDPSATSLGQLAARGFQFVTHAPWMWFAPVSAICGLAFGVALISERLGTAMRVQA</sequence>
<dbReference type="GO" id="GO:0005886">
    <property type="term" value="C:plasma membrane"/>
    <property type="evidence" value="ECO:0007669"/>
    <property type="project" value="UniProtKB-SubCell"/>
</dbReference>